<evidence type="ECO:0000256" key="3">
    <source>
        <dbReference type="ARBA" id="ARBA00011901"/>
    </source>
</evidence>
<evidence type="ECO:0000256" key="1">
    <source>
        <dbReference type="ARBA" id="ARBA00001561"/>
    </source>
</evidence>
<evidence type="ECO:0000256" key="8">
    <source>
        <dbReference type="SAM" id="MobiDB-lite"/>
    </source>
</evidence>
<comment type="caution">
    <text evidence="10">The sequence shown here is derived from an EMBL/GenBank/DDBJ whole genome shotgun (WGS) entry which is preliminary data.</text>
</comment>
<dbReference type="CDD" id="cd06583">
    <property type="entry name" value="PGRP"/>
    <property type="match status" value="1"/>
</dbReference>
<evidence type="ECO:0000256" key="7">
    <source>
        <dbReference type="ARBA" id="ARBA00023316"/>
    </source>
</evidence>
<keyword evidence="4" id="KW-0378">Hydrolase</keyword>
<dbReference type="SUPFAM" id="SSF55846">
    <property type="entry name" value="N-acetylmuramoyl-L-alanine amidase-like"/>
    <property type="match status" value="1"/>
</dbReference>
<keyword evidence="6" id="KW-0178">Competence</keyword>
<keyword evidence="5" id="KW-0749">Sporulation</keyword>
<dbReference type="EMBL" id="JADBEL010000008">
    <property type="protein sequence ID" value="MBE1554820.1"/>
    <property type="molecule type" value="Genomic_DNA"/>
</dbReference>
<dbReference type="InterPro" id="IPR036505">
    <property type="entry name" value="Amidase/PGRP_sf"/>
</dbReference>
<dbReference type="GO" id="GO:0030435">
    <property type="term" value="P:sporulation resulting in formation of a cellular spore"/>
    <property type="evidence" value="ECO:0007669"/>
    <property type="project" value="UniProtKB-KW"/>
</dbReference>
<dbReference type="GO" id="GO:0009253">
    <property type="term" value="P:peptidoglycan catabolic process"/>
    <property type="evidence" value="ECO:0007669"/>
    <property type="project" value="InterPro"/>
</dbReference>
<feature type="region of interest" description="Disordered" evidence="8">
    <location>
        <begin position="26"/>
        <end position="50"/>
    </location>
</feature>
<organism evidence="10 11">
    <name type="scientific">Sporosarcina limicola</name>
    <dbReference type="NCBI Taxonomy" id="34101"/>
    <lineage>
        <taxon>Bacteria</taxon>
        <taxon>Bacillati</taxon>
        <taxon>Bacillota</taxon>
        <taxon>Bacilli</taxon>
        <taxon>Bacillales</taxon>
        <taxon>Caryophanaceae</taxon>
        <taxon>Sporosarcina</taxon>
    </lineage>
</organism>
<evidence type="ECO:0000256" key="2">
    <source>
        <dbReference type="ARBA" id="ARBA00007553"/>
    </source>
</evidence>
<name>A0A927RCX6_9BACL</name>
<dbReference type="Pfam" id="PF01510">
    <property type="entry name" value="Amidase_2"/>
    <property type="match status" value="1"/>
</dbReference>
<dbReference type="AlphaFoldDB" id="A0A927RCX6"/>
<dbReference type="PANTHER" id="PTHR30417">
    <property type="entry name" value="N-ACETYLMURAMOYL-L-ALANINE AMIDASE AMID"/>
    <property type="match status" value="1"/>
</dbReference>
<comment type="catalytic activity">
    <reaction evidence="1">
        <text>Hydrolyzes the link between N-acetylmuramoyl residues and L-amino acid residues in certain cell-wall glycopeptides.</text>
        <dbReference type="EC" id="3.5.1.28"/>
    </reaction>
</comment>
<dbReference type="SMART" id="SM00644">
    <property type="entry name" value="Ami_2"/>
    <property type="match status" value="1"/>
</dbReference>
<evidence type="ECO:0000256" key="4">
    <source>
        <dbReference type="ARBA" id="ARBA00022801"/>
    </source>
</evidence>
<evidence type="ECO:0000256" key="5">
    <source>
        <dbReference type="ARBA" id="ARBA00022969"/>
    </source>
</evidence>
<proteinExistence type="inferred from homology"/>
<dbReference type="GO" id="GO:0009254">
    <property type="term" value="P:peptidoglycan turnover"/>
    <property type="evidence" value="ECO:0007669"/>
    <property type="project" value="TreeGrafter"/>
</dbReference>
<feature type="domain" description="N-acetylmuramoyl-L-alanine amidase" evidence="9">
    <location>
        <begin position="24"/>
        <end position="169"/>
    </location>
</feature>
<reference evidence="10" key="1">
    <citation type="submission" date="2020-10" db="EMBL/GenBank/DDBJ databases">
        <title>Genomic Encyclopedia of Type Strains, Phase IV (KMG-IV): sequencing the most valuable type-strain genomes for metagenomic binning, comparative biology and taxonomic classification.</title>
        <authorList>
            <person name="Goeker M."/>
        </authorList>
    </citation>
    <scope>NUCLEOTIDE SEQUENCE</scope>
    <source>
        <strain evidence="10">DSM 13886</strain>
    </source>
</reference>
<evidence type="ECO:0000256" key="6">
    <source>
        <dbReference type="ARBA" id="ARBA00023287"/>
    </source>
</evidence>
<dbReference type="PANTHER" id="PTHR30417:SF11">
    <property type="entry name" value="N-ACETYLMURAMOYL-L-ALANINE AMIDASE XLYA"/>
    <property type="match status" value="1"/>
</dbReference>
<dbReference type="Proteomes" id="UP000658225">
    <property type="component" value="Unassembled WGS sequence"/>
</dbReference>
<dbReference type="RefSeq" id="WP_192598567.1">
    <property type="nucleotide sequence ID" value="NZ_JADBEL010000008.1"/>
</dbReference>
<dbReference type="GO" id="GO:0008745">
    <property type="term" value="F:N-acetylmuramoyl-L-alanine amidase activity"/>
    <property type="evidence" value="ECO:0007669"/>
    <property type="project" value="UniProtKB-EC"/>
</dbReference>
<sequence>MRLLKHGSKVGNATVIVDIIQKGNPEIRPGTSMKPKKITTHNTGNASKGANAKAHNTYIHNLASYHPKDTTHVSWHISVDDMCIYQHIPFDETAWHCGDGSGVNSGNRTSIGIEICENPETNTRQAEENAIALTVLLMKEFGVGSIDVVPHQHWSGKYCPRVILKRDESFTSYRNRVAAAFSAPKKEEDELKFSSPTLKSETETSLLSKAHRQIIVDAAVKAGAYSSWVDKLANGTLTDADVLGLAVKYTVAVNK</sequence>
<dbReference type="InterPro" id="IPR002502">
    <property type="entry name" value="Amidase_domain"/>
</dbReference>
<accession>A0A927RCX6</accession>
<dbReference type="Gene3D" id="3.40.80.10">
    <property type="entry name" value="Peptidoglycan recognition protein-like"/>
    <property type="match status" value="1"/>
</dbReference>
<keyword evidence="7" id="KW-0961">Cell wall biogenesis/degradation</keyword>
<dbReference type="GO" id="GO:0030420">
    <property type="term" value="P:establishment of competence for transformation"/>
    <property type="evidence" value="ECO:0007669"/>
    <property type="project" value="UniProtKB-KW"/>
</dbReference>
<dbReference type="InterPro" id="IPR051206">
    <property type="entry name" value="NAMLAA_amidase_2"/>
</dbReference>
<dbReference type="EC" id="3.5.1.28" evidence="3"/>
<keyword evidence="11" id="KW-1185">Reference proteome</keyword>
<protein>
    <recommendedName>
        <fullName evidence="3">N-acetylmuramoyl-L-alanine amidase</fullName>
        <ecNumber evidence="3">3.5.1.28</ecNumber>
    </recommendedName>
</protein>
<evidence type="ECO:0000313" key="11">
    <source>
        <dbReference type="Proteomes" id="UP000658225"/>
    </source>
</evidence>
<evidence type="ECO:0000259" key="9">
    <source>
        <dbReference type="SMART" id="SM00644"/>
    </source>
</evidence>
<dbReference type="GO" id="GO:0071555">
    <property type="term" value="P:cell wall organization"/>
    <property type="evidence" value="ECO:0007669"/>
    <property type="project" value="UniProtKB-KW"/>
</dbReference>
<comment type="similarity">
    <text evidence="2">Belongs to the N-acetylmuramoyl-L-alanine amidase 2 family.</text>
</comment>
<gene>
    <name evidence="10" type="ORF">H4683_001898</name>
</gene>
<evidence type="ECO:0000313" key="10">
    <source>
        <dbReference type="EMBL" id="MBE1554820.1"/>
    </source>
</evidence>